<evidence type="ECO:0000313" key="2">
    <source>
        <dbReference type="EMBL" id="KAE9448701.1"/>
    </source>
</evidence>
<protein>
    <submittedName>
        <fullName evidence="2">Uncharacterized protein</fullName>
    </submittedName>
</protein>
<dbReference type="AlphaFoldDB" id="A0A6A4KZ63"/>
<keyword evidence="1" id="KW-1133">Transmembrane helix</keyword>
<proteinExistence type="predicted"/>
<evidence type="ECO:0000313" key="3">
    <source>
        <dbReference type="Proteomes" id="UP000428333"/>
    </source>
</evidence>
<feature type="non-terminal residue" evidence="2">
    <location>
        <position position="1"/>
    </location>
</feature>
<comment type="caution">
    <text evidence="2">The sequence shown here is derived from an EMBL/GenBank/DDBJ whole genome shotgun (WGS) entry which is preliminary data.</text>
</comment>
<name>A0A6A4KZ63_9ERIC</name>
<reference evidence="2 3" key="1">
    <citation type="journal article" date="2019" name="Genome Biol. Evol.">
        <title>The Rhododendron genome and chromosomal organization provide insight into shared whole-genome duplications across the heath family (Ericaceae).</title>
        <authorList>
            <person name="Soza V.L."/>
            <person name="Lindsley D."/>
            <person name="Waalkes A."/>
            <person name="Ramage E."/>
            <person name="Patwardhan R.P."/>
            <person name="Burton J.N."/>
            <person name="Adey A."/>
            <person name="Kumar A."/>
            <person name="Qiu R."/>
            <person name="Shendure J."/>
            <person name="Hall B."/>
        </authorList>
    </citation>
    <scope>NUCLEOTIDE SEQUENCE [LARGE SCALE GENOMIC DNA]</scope>
    <source>
        <strain evidence="2">RSF 1966-606</strain>
    </source>
</reference>
<evidence type="ECO:0000256" key="1">
    <source>
        <dbReference type="SAM" id="Phobius"/>
    </source>
</evidence>
<dbReference type="EMBL" id="QEFC01003398">
    <property type="protein sequence ID" value="KAE9448701.1"/>
    <property type="molecule type" value="Genomic_DNA"/>
</dbReference>
<keyword evidence="3" id="KW-1185">Reference proteome</keyword>
<sequence>MDSPLLLMVTKVTWIFLVGFNGLAFVSGSFKLLANATGLAIDSKAADSDAIASRLKFHVRLRFPAKETVAYVKTTTPLQHLPIHFNIHTGMKKDDASAN</sequence>
<dbReference type="Proteomes" id="UP000428333">
    <property type="component" value="Linkage Group LG12"/>
</dbReference>
<keyword evidence="1" id="KW-0812">Transmembrane</keyword>
<keyword evidence="1" id="KW-0472">Membrane</keyword>
<gene>
    <name evidence="2" type="ORF">C3L33_19438</name>
</gene>
<organism evidence="2 3">
    <name type="scientific">Rhododendron williamsianum</name>
    <dbReference type="NCBI Taxonomy" id="262921"/>
    <lineage>
        <taxon>Eukaryota</taxon>
        <taxon>Viridiplantae</taxon>
        <taxon>Streptophyta</taxon>
        <taxon>Embryophyta</taxon>
        <taxon>Tracheophyta</taxon>
        <taxon>Spermatophyta</taxon>
        <taxon>Magnoliopsida</taxon>
        <taxon>eudicotyledons</taxon>
        <taxon>Gunneridae</taxon>
        <taxon>Pentapetalae</taxon>
        <taxon>asterids</taxon>
        <taxon>Ericales</taxon>
        <taxon>Ericaceae</taxon>
        <taxon>Ericoideae</taxon>
        <taxon>Rhodoreae</taxon>
        <taxon>Rhododendron</taxon>
    </lineage>
</organism>
<accession>A0A6A4KZ63</accession>
<feature type="transmembrane region" description="Helical" evidence="1">
    <location>
        <begin position="12"/>
        <end position="34"/>
    </location>
</feature>